<accession>A0AA36DE40</accession>
<evidence type="ECO:0000256" key="1">
    <source>
        <dbReference type="SAM" id="SignalP"/>
    </source>
</evidence>
<evidence type="ECO:0000313" key="3">
    <source>
        <dbReference type="Proteomes" id="UP001177023"/>
    </source>
</evidence>
<protein>
    <submittedName>
        <fullName evidence="2">Uncharacterized protein</fullName>
    </submittedName>
</protein>
<feature type="non-terminal residue" evidence="2">
    <location>
        <position position="67"/>
    </location>
</feature>
<proteinExistence type="predicted"/>
<keyword evidence="3" id="KW-1185">Reference proteome</keyword>
<organism evidence="2 3">
    <name type="scientific">Mesorhabditis spiculigera</name>
    <dbReference type="NCBI Taxonomy" id="96644"/>
    <lineage>
        <taxon>Eukaryota</taxon>
        <taxon>Metazoa</taxon>
        <taxon>Ecdysozoa</taxon>
        <taxon>Nematoda</taxon>
        <taxon>Chromadorea</taxon>
        <taxon>Rhabditida</taxon>
        <taxon>Rhabditina</taxon>
        <taxon>Rhabditomorpha</taxon>
        <taxon>Rhabditoidea</taxon>
        <taxon>Rhabditidae</taxon>
        <taxon>Mesorhabditinae</taxon>
        <taxon>Mesorhabditis</taxon>
    </lineage>
</organism>
<evidence type="ECO:0000313" key="2">
    <source>
        <dbReference type="EMBL" id="CAJ0585568.1"/>
    </source>
</evidence>
<feature type="signal peptide" evidence="1">
    <location>
        <begin position="1"/>
        <end position="20"/>
    </location>
</feature>
<keyword evidence="1" id="KW-0732">Signal</keyword>
<comment type="caution">
    <text evidence="2">The sequence shown here is derived from an EMBL/GenBank/DDBJ whole genome shotgun (WGS) entry which is preliminary data.</text>
</comment>
<feature type="chain" id="PRO_5041230713" evidence="1">
    <location>
        <begin position="21"/>
        <end position="67"/>
    </location>
</feature>
<dbReference type="AlphaFoldDB" id="A0AA36DE40"/>
<reference evidence="2" key="1">
    <citation type="submission" date="2023-06" db="EMBL/GenBank/DDBJ databases">
        <authorList>
            <person name="Delattre M."/>
        </authorList>
    </citation>
    <scope>NUCLEOTIDE SEQUENCE</scope>
    <source>
        <strain evidence="2">AF72</strain>
    </source>
</reference>
<sequence>MRRFAVVCFLFLALVAVTVARPLAEIRMASKMDPSSHHQNSAKYDDHLLFGFFNIGSMRQIFLIFVA</sequence>
<gene>
    <name evidence="2" type="ORF">MSPICULIGERA_LOCUS23583</name>
</gene>
<dbReference type="Proteomes" id="UP001177023">
    <property type="component" value="Unassembled WGS sequence"/>
</dbReference>
<dbReference type="EMBL" id="CATQJA010002706">
    <property type="protein sequence ID" value="CAJ0585568.1"/>
    <property type="molecule type" value="Genomic_DNA"/>
</dbReference>
<name>A0AA36DE40_9BILA</name>